<evidence type="ECO:0000313" key="3">
    <source>
        <dbReference type="Proteomes" id="UP001255601"/>
    </source>
</evidence>
<dbReference type="Proteomes" id="UP001255601">
    <property type="component" value="Unassembled WGS sequence"/>
</dbReference>
<organism evidence="2 3">
    <name type="scientific">Agrobacterium larrymoorei</name>
    <dbReference type="NCBI Taxonomy" id="160699"/>
    <lineage>
        <taxon>Bacteria</taxon>
        <taxon>Pseudomonadati</taxon>
        <taxon>Pseudomonadota</taxon>
        <taxon>Alphaproteobacteria</taxon>
        <taxon>Hyphomicrobiales</taxon>
        <taxon>Rhizobiaceae</taxon>
        <taxon>Rhizobium/Agrobacterium group</taxon>
        <taxon>Agrobacterium</taxon>
    </lineage>
</organism>
<gene>
    <name evidence="2" type="ORF">QE369_000427</name>
</gene>
<feature type="region of interest" description="Disordered" evidence="1">
    <location>
        <begin position="1"/>
        <end position="20"/>
    </location>
</feature>
<sequence>MGIADGRVQAGNLGLTGLGPDNRRHVVRATALTGNVPPPFLT</sequence>
<name>A0AAJ2BC71_9HYPH</name>
<dbReference type="EMBL" id="JAVIZC010000001">
    <property type="protein sequence ID" value="MDR6100249.1"/>
    <property type="molecule type" value="Genomic_DNA"/>
</dbReference>
<evidence type="ECO:0000256" key="1">
    <source>
        <dbReference type="SAM" id="MobiDB-lite"/>
    </source>
</evidence>
<protein>
    <submittedName>
        <fullName evidence="2">Uncharacterized protein</fullName>
    </submittedName>
</protein>
<proteinExistence type="predicted"/>
<dbReference type="AlphaFoldDB" id="A0AAJ2BC71"/>
<reference evidence="2" key="1">
    <citation type="submission" date="2023-08" db="EMBL/GenBank/DDBJ databases">
        <title>Functional and genomic diversity of the sorghum phyllosphere microbiome.</title>
        <authorList>
            <person name="Shade A."/>
        </authorList>
    </citation>
    <scope>NUCLEOTIDE SEQUENCE</scope>
    <source>
        <strain evidence="2">SORGH_AS_0974</strain>
    </source>
</reference>
<accession>A0AAJ2BC71</accession>
<evidence type="ECO:0000313" key="2">
    <source>
        <dbReference type="EMBL" id="MDR6100249.1"/>
    </source>
</evidence>
<comment type="caution">
    <text evidence="2">The sequence shown here is derived from an EMBL/GenBank/DDBJ whole genome shotgun (WGS) entry which is preliminary data.</text>
</comment>